<keyword evidence="2" id="KW-0677">Repeat</keyword>
<accession>B9RB93</accession>
<evidence type="ECO:0000256" key="1">
    <source>
        <dbReference type="ARBA" id="ARBA00007626"/>
    </source>
</evidence>
<dbReference type="eggNOG" id="KOG4197">
    <property type="taxonomic scope" value="Eukaryota"/>
</dbReference>
<protein>
    <submittedName>
        <fullName evidence="4">Pentatricopeptide repeat-containing protein, putative</fullName>
    </submittedName>
</protein>
<evidence type="ECO:0000256" key="3">
    <source>
        <dbReference type="PROSITE-ProRule" id="PRU00708"/>
    </source>
</evidence>
<evidence type="ECO:0000256" key="2">
    <source>
        <dbReference type="ARBA" id="ARBA00022737"/>
    </source>
</evidence>
<dbReference type="Pfam" id="PF01535">
    <property type="entry name" value="PPR"/>
    <property type="match status" value="1"/>
</dbReference>
<evidence type="ECO:0000313" key="4">
    <source>
        <dbReference type="EMBL" id="EEF50814.1"/>
    </source>
</evidence>
<dbReference type="Gene3D" id="1.25.40.10">
    <property type="entry name" value="Tetratricopeptide repeat domain"/>
    <property type="match status" value="3"/>
</dbReference>
<dbReference type="InParanoid" id="B9RB93"/>
<dbReference type="PANTHER" id="PTHR46128:SF211">
    <property type="entry name" value="PENTACOTRIPEPTIDE-REPEAT REGION OF PRORP DOMAIN-CONTAINING PROTEIN"/>
    <property type="match status" value="1"/>
</dbReference>
<dbReference type="PANTHER" id="PTHR46128">
    <property type="entry name" value="MITOCHONDRIAL GROUP I INTRON SPLICING FACTOR CCM1"/>
    <property type="match status" value="1"/>
</dbReference>
<dbReference type="EMBL" id="EQ973774">
    <property type="protein sequence ID" value="EEF50814.1"/>
    <property type="molecule type" value="Genomic_DNA"/>
</dbReference>
<feature type="repeat" description="PPR" evidence="3">
    <location>
        <begin position="115"/>
        <end position="149"/>
    </location>
</feature>
<feature type="repeat" description="PPR" evidence="3">
    <location>
        <begin position="79"/>
        <end position="114"/>
    </location>
</feature>
<dbReference type="Proteomes" id="UP000008311">
    <property type="component" value="Unassembled WGS sequence"/>
</dbReference>
<dbReference type="InterPro" id="IPR002885">
    <property type="entry name" value="PPR_rpt"/>
</dbReference>
<dbReference type="NCBIfam" id="TIGR00756">
    <property type="entry name" value="PPR"/>
    <property type="match status" value="4"/>
</dbReference>
<reference evidence="5" key="1">
    <citation type="journal article" date="2010" name="Nat. Biotechnol.">
        <title>Draft genome sequence of the oilseed species Ricinus communis.</title>
        <authorList>
            <person name="Chan A.P."/>
            <person name="Crabtree J."/>
            <person name="Zhao Q."/>
            <person name="Lorenzi H."/>
            <person name="Orvis J."/>
            <person name="Puiu D."/>
            <person name="Melake-Berhan A."/>
            <person name="Jones K.M."/>
            <person name="Redman J."/>
            <person name="Chen G."/>
            <person name="Cahoon E.B."/>
            <person name="Gedil M."/>
            <person name="Stanke M."/>
            <person name="Haas B.J."/>
            <person name="Wortman J.R."/>
            <person name="Fraser-Liggett C.M."/>
            <person name="Ravel J."/>
            <person name="Rabinowicz P.D."/>
        </authorList>
    </citation>
    <scope>NUCLEOTIDE SEQUENCE [LARGE SCALE GENOMIC DNA]</scope>
    <source>
        <strain evidence="5">cv. Hale</strain>
    </source>
</reference>
<dbReference type="PROSITE" id="PS51375">
    <property type="entry name" value="PPR"/>
    <property type="match status" value="4"/>
</dbReference>
<sequence length="277" mass="31722">MKQEKCNITEDIFLSICKAYGRVHRPLDSIRVFHKMKDFECKPTQKSYITVFAILVEENRLKDAMRFYQHMREMGISTSVVSLNILIKALCKNSSTIDVAFRILSEMPNRGCNPNSYTYGTLINSLCRFRKIWEAKELFIEMETKAVEMLDKMKLQGIKPDAGLYGKIINGLCENCKLQEAANFLDEMVLVGISPNRLTWSLHVRTNNIVVQGLCSIGDLNRAFQLDLHKATRLVDEMVLDGCVPDQMTWSVVLCGFLDRRKVWEASKLLAIELLSI</sequence>
<dbReference type="AlphaFoldDB" id="B9RB93"/>
<gene>
    <name evidence="4" type="ORF">RCOM_1673210</name>
</gene>
<dbReference type="Pfam" id="PF13041">
    <property type="entry name" value="PPR_2"/>
    <property type="match status" value="1"/>
</dbReference>
<dbReference type="InterPro" id="IPR011990">
    <property type="entry name" value="TPR-like_helical_dom_sf"/>
</dbReference>
<feature type="repeat" description="PPR" evidence="3">
    <location>
        <begin position="44"/>
        <end position="78"/>
    </location>
</feature>
<proteinExistence type="inferred from homology"/>
<name>B9RB93_RICCO</name>
<keyword evidence="5" id="KW-1185">Reference proteome</keyword>
<feature type="repeat" description="PPR" evidence="3">
    <location>
        <begin position="161"/>
        <end position="195"/>
    </location>
</feature>
<organism evidence="4 5">
    <name type="scientific">Ricinus communis</name>
    <name type="common">Castor bean</name>
    <dbReference type="NCBI Taxonomy" id="3988"/>
    <lineage>
        <taxon>Eukaryota</taxon>
        <taxon>Viridiplantae</taxon>
        <taxon>Streptophyta</taxon>
        <taxon>Embryophyta</taxon>
        <taxon>Tracheophyta</taxon>
        <taxon>Spermatophyta</taxon>
        <taxon>Magnoliopsida</taxon>
        <taxon>eudicotyledons</taxon>
        <taxon>Gunneridae</taxon>
        <taxon>Pentapetalae</taxon>
        <taxon>rosids</taxon>
        <taxon>fabids</taxon>
        <taxon>Malpighiales</taxon>
        <taxon>Euphorbiaceae</taxon>
        <taxon>Acalyphoideae</taxon>
        <taxon>Acalypheae</taxon>
        <taxon>Ricinus</taxon>
    </lineage>
</organism>
<dbReference type="InterPro" id="IPR050872">
    <property type="entry name" value="PPR_P_subfamily"/>
</dbReference>
<dbReference type="Pfam" id="PF12854">
    <property type="entry name" value="PPR_1"/>
    <property type="match status" value="1"/>
</dbReference>
<dbReference type="GO" id="GO:0003729">
    <property type="term" value="F:mRNA binding"/>
    <property type="evidence" value="ECO:0000318"/>
    <property type="project" value="GO_Central"/>
</dbReference>
<comment type="similarity">
    <text evidence="1">Belongs to the PPR family. P subfamily.</text>
</comment>
<evidence type="ECO:0000313" key="5">
    <source>
        <dbReference type="Proteomes" id="UP000008311"/>
    </source>
</evidence>